<evidence type="ECO:0000313" key="2">
    <source>
        <dbReference type="EMBL" id="OBI45545.1"/>
    </source>
</evidence>
<comment type="caution">
    <text evidence="2">The sequence shown here is derived from an EMBL/GenBank/DDBJ whole genome shotgun (WGS) entry which is preliminary data.</text>
</comment>
<dbReference type="Pfam" id="PF01814">
    <property type="entry name" value="Hemerythrin"/>
    <property type="match status" value="1"/>
</dbReference>
<dbReference type="InterPro" id="IPR012312">
    <property type="entry name" value="Hemerythrin-like"/>
</dbReference>
<accession>A0A1A2Z5J7</accession>
<dbReference type="RefSeq" id="WP_065014953.1">
    <property type="nucleotide sequence ID" value="NZ_LZKJ01000122.1"/>
</dbReference>
<sequence>MASAATGTPTDVVEFLVGQHQQIKDLFAETLKADGAARKEPFIKLRRLLAVHETAEEEIVHPRAKRKLTNGKDVVTARLDEEHEAKKTLAQLEKLDVSSPEFVTELTKFRDAVVRHADQEEKQEFAKLQQELSSDELEKMGRAAKLAQAIAPTRPHAGVESQVANLMAGPFAAMLDRARDIITGKR</sequence>
<dbReference type="AlphaFoldDB" id="A0A1A2Z5J7"/>
<gene>
    <name evidence="2" type="ORF">A5707_01800</name>
</gene>
<dbReference type="CDD" id="cd12108">
    <property type="entry name" value="Hr-like"/>
    <property type="match status" value="1"/>
</dbReference>
<evidence type="ECO:0000313" key="3">
    <source>
        <dbReference type="Proteomes" id="UP000093592"/>
    </source>
</evidence>
<proteinExistence type="predicted"/>
<reference evidence="3" key="1">
    <citation type="submission" date="2016-06" db="EMBL/GenBank/DDBJ databases">
        <authorList>
            <person name="Sutton G."/>
            <person name="Brinkac L."/>
            <person name="Sanka R."/>
            <person name="Adams M."/>
            <person name="Lau E."/>
            <person name="Sam S."/>
            <person name="Sreng N."/>
            <person name="Him V."/>
            <person name="Kerleguer A."/>
            <person name="Cheng S."/>
        </authorList>
    </citation>
    <scope>NUCLEOTIDE SEQUENCE [LARGE SCALE GENOMIC DNA]</scope>
    <source>
        <strain evidence="3">E861</strain>
    </source>
</reference>
<dbReference type="PANTHER" id="PTHR35585:SF1">
    <property type="entry name" value="HHE DOMAIN PROTEIN (AFU_ORTHOLOGUE AFUA_4G00730)"/>
    <property type="match status" value="1"/>
</dbReference>
<dbReference type="PANTHER" id="PTHR35585">
    <property type="entry name" value="HHE DOMAIN PROTEIN (AFU_ORTHOLOGUE AFUA_4G00730)"/>
    <property type="match status" value="1"/>
</dbReference>
<dbReference type="OrthoDB" id="3212362at2"/>
<evidence type="ECO:0000259" key="1">
    <source>
        <dbReference type="Pfam" id="PF01814"/>
    </source>
</evidence>
<name>A0A1A2Z5J7_9MYCO</name>
<feature type="domain" description="Hemerythrin-like" evidence="1">
    <location>
        <begin position="12"/>
        <end position="128"/>
    </location>
</feature>
<organism evidence="2 3">
    <name type="scientific">Mycobacterium kyorinense</name>
    <dbReference type="NCBI Taxonomy" id="487514"/>
    <lineage>
        <taxon>Bacteria</taxon>
        <taxon>Bacillati</taxon>
        <taxon>Actinomycetota</taxon>
        <taxon>Actinomycetes</taxon>
        <taxon>Mycobacteriales</taxon>
        <taxon>Mycobacteriaceae</taxon>
        <taxon>Mycobacterium</taxon>
    </lineage>
</organism>
<dbReference type="EMBL" id="LZKJ01000122">
    <property type="protein sequence ID" value="OBI45545.1"/>
    <property type="molecule type" value="Genomic_DNA"/>
</dbReference>
<protein>
    <submittedName>
        <fullName evidence="2">Hemerythrin</fullName>
    </submittedName>
</protein>
<dbReference type="Proteomes" id="UP000093592">
    <property type="component" value="Unassembled WGS sequence"/>
</dbReference>
<dbReference type="Gene3D" id="1.20.120.520">
    <property type="entry name" value="nmb1532 protein domain like"/>
    <property type="match status" value="1"/>
</dbReference>